<name>A0A5J4WFY6_9EUKA</name>
<reference evidence="1 2" key="1">
    <citation type="submission" date="2019-03" db="EMBL/GenBank/DDBJ databases">
        <title>Single cell metagenomics reveals metabolic interactions within the superorganism composed of flagellate Streblomastix strix and complex community of Bacteroidetes bacteria on its surface.</title>
        <authorList>
            <person name="Treitli S.C."/>
            <person name="Kolisko M."/>
            <person name="Husnik F."/>
            <person name="Keeling P."/>
            <person name="Hampl V."/>
        </authorList>
    </citation>
    <scope>NUCLEOTIDE SEQUENCE [LARGE SCALE GENOMIC DNA]</scope>
    <source>
        <strain evidence="1">ST1C</strain>
    </source>
</reference>
<evidence type="ECO:0000313" key="2">
    <source>
        <dbReference type="Proteomes" id="UP000324800"/>
    </source>
</evidence>
<proteinExistence type="predicted"/>
<evidence type="ECO:0000313" key="1">
    <source>
        <dbReference type="EMBL" id="KAA6393904.1"/>
    </source>
</evidence>
<dbReference type="EMBL" id="SNRW01002104">
    <property type="protein sequence ID" value="KAA6393904.1"/>
    <property type="molecule type" value="Genomic_DNA"/>
</dbReference>
<protein>
    <submittedName>
        <fullName evidence="1">Uncharacterized protein</fullName>
    </submittedName>
</protein>
<dbReference type="AlphaFoldDB" id="A0A5J4WFY6"/>
<sequence length="209" mass="24355">MINAHNKQFFYYLRDDQLGIIINGHKRHFFMCCQTFENGKQCAWKEYRCDTPNDMPKRNQEFFDHLNHRYEPMQPKFCPVQLPQKTVTYEEVSMPFLVFISYSHLAFRSVSSDSFFNFVYAAMLLAGQSYVEIHFNYQQLAGKMVSICIDSAKILENKLAIATIKETFGNSKPFLVSCFKGPQIKIFNLVLKENNGQNINVRPIPYGDS</sequence>
<gene>
    <name evidence="1" type="ORF">EZS28_010574</name>
</gene>
<accession>A0A5J4WFY6</accession>
<dbReference type="Proteomes" id="UP000324800">
    <property type="component" value="Unassembled WGS sequence"/>
</dbReference>
<comment type="caution">
    <text evidence="1">The sequence shown here is derived from an EMBL/GenBank/DDBJ whole genome shotgun (WGS) entry which is preliminary data.</text>
</comment>
<organism evidence="1 2">
    <name type="scientific">Streblomastix strix</name>
    <dbReference type="NCBI Taxonomy" id="222440"/>
    <lineage>
        <taxon>Eukaryota</taxon>
        <taxon>Metamonada</taxon>
        <taxon>Preaxostyla</taxon>
        <taxon>Oxymonadida</taxon>
        <taxon>Streblomastigidae</taxon>
        <taxon>Streblomastix</taxon>
    </lineage>
</organism>